<dbReference type="EMBL" id="BAABGR010000015">
    <property type="protein sequence ID" value="GAA4516210.1"/>
    <property type="molecule type" value="Genomic_DNA"/>
</dbReference>
<sequence>MSFQEPFDIEIYNVVYSVFPEEKDTYTIFKDGKEYVQIVKDTDTNWLKLNPETGLPMFGMDEEVNLIGAEILKEIEGRGQAGSDTEE</sequence>
<keyword evidence="2" id="KW-1185">Reference proteome</keyword>
<accession>A0ABP8R221</accession>
<comment type="caution">
    <text evidence="1">The sequence shown here is derived from an EMBL/GenBank/DDBJ whole genome shotgun (WGS) entry which is preliminary data.</text>
</comment>
<evidence type="ECO:0008006" key="3">
    <source>
        <dbReference type="Google" id="ProtNLM"/>
    </source>
</evidence>
<dbReference type="RefSeq" id="WP_345066920.1">
    <property type="nucleotide sequence ID" value="NZ_BAABGR010000015.1"/>
</dbReference>
<dbReference type="Proteomes" id="UP001500394">
    <property type="component" value="Unassembled WGS sequence"/>
</dbReference>
<reference evidence="2" key="1">
    <citation type="journal article" date="2019" name="Int. J. Syst. Evol. Microbiol.">
        <title>The Global Catalogue of Microorganisms (GCM) 10K type strain sequencing project: providing services to taxonomists for standard genome sequencing and annotation.</title>
        <authorList>
            <consortium name="The Broad Institute Genomics Platform"/>
            <consortium name="The Broad Institute Genome Sequencing Center for Infectious Disease"/>
            <person name="Wu L."/>
            <person name="Ma J."/>
        </authorList>
    </citation>
    <scope>NUCLEOTIDE SEQUENCE [LARGE SCALE GENOMIC DNA]</scope>
    <source>
        <strain evidence="2">JCM 17858</strain>
    </source>
</reference>
<evidence type="ECO:0000313" key="2">
    <source>
        <dbReference type="Proteomes" id="UP001500394"/>
    </source>
</evidence>
<organism evidence="1 2">
    <name type="scientific">Sphingobacterium thermophilum</name>
    <dbReference type="NCBI Taxonomy" id="768534"/>
    <lineage>
        <taxon>Bacteria</taxon>
        <taxon>Pseudomonadati</taxon>
        <taxon>Bacteroidota</taxon>
        <taxon>Sphingobacteriia</taxon>
        <taxon>Sphingobacteriales</taxon>
        <taxon>Sphingobacteriaceae</taxon>
        <taxon>Sphingobacterium</taxon>
    </lineage>
</organism>
<protein>
    <recommendedName>
        <fullName evidence="3">SH3 domain-containing protein</fullName>
    </recommendedName>
</protein>
<evidence type="ECO:0000313" key="1">
    <source>
        <dbReference type="EMBL" id="GAA4516210.1"/>
    </source>
</evidence>
<gene>
    <name evidence="1" type="ORF">GCM10023173_15130</name>
</gene>
<proteinExistence type="predicted"/>
<name>A0ABP8R221_9SPHI</name>